<comment type="caution">
    <text evidence="1">The sequence shown here is derived from an EMBL/GenBank/DDBJ whole genome shotgun (WGS) entry which is preliminary data.</text>
</comment>
<gene>
    <name evidence="1" type="ORF">LOY88_006507</name>
</gene>
<name>A0ACB8UMT9_9EURO</name>
<evidence type="ECO:0000313" key="1">
    <source>
        <dbReference type="EMBL" id="KAI2381895.1"/>
    </source>
</evidence>
<reference evidence="1" key="1">
    <citation type="journal article" date="2022" name="bioRxiv">
        <title>Population genetic analysis of Ophidiomyces ophidiicola, the causative agent of snake fungal disease, indicates recent introductions to the USA.</title>
        <authorList>
            <person name="Ladner J.T."/>
            <person name="Palmer J.M."/>
            <person name="Ettinger C.L."/>
            <person name="Stajich J.E."/>
            <person name="Farrell T.M."/>
            <person name="Glorioso B.M."/>
            <person name="Lawson B."/>
            <person name="Price S.J."/>
            <person name="Stengle A.G."/>
            <person name="Grear D.A."/>
            <person name="Lorch J.M."/>
        </authorList>
    </citation>
    <scope>NUCLEOTIDE SEQUENCE</scope>
    <source>
        <strain evidence="1">NWHC 24266-5</strain>
    </source>
</reference>
<accession>A0ACB8UMT9</accession>
<sequence length="385" mass="42951">MGLADDQPAPDSGRTLPASAAPTVLPPYTFFRGLLYGSRDKYEAQVTKQACYRAEASARLVNRPLTEGEVNFLAENAVDSIVFRQTFAFTSLAMATGFWIPREVKEYRAKKLEPDYALASRFSRRKMIGFRVVRSLFVLQFCYALGYWCGHTAGTIYISTRTMSDERMEQFRKDIPSREEVLKRAAQLRLETGAQYRRARNQQQAGFSPTQSSGEQTEPAVDEFAPDDAGFGDSKVLGQVYSQGNNAFQSHPAPQDSQIQTPRQPPKPSGELFWDDDSSSTNANAGTASPSGSVWERIRQNSSSLGSSPARGVSVKPPPQKQQDQPESNDGWQSVDPGSMQDSGDRYSGDSRTQAQRDFDRMVEREREFGSDIERDGGNAWSRKW</sequence>
<organism evidence="1">
    <name type="scientific">Ophidiomyces ophidiicola</name>
    <dbReference type="NCBI Taxonomy" id="1387563"/>
    <lineage>
        <taxon>Eukaryota</taxon>
        <taxon>Fungi</taxon>
        <taxon>Dikarya</taxon>
        <taxon>Ascomycota</taxon>
        <taxon>Pezizomycotina</taxon>
        <taxon>Eurotiomycetes</taxon>
        <taxon>Eurotiomycetidae</taxon>
        <taxon>Onygenales</taxon>
        <taxon>Onygenaceae</taxon>
        <taxon>Ophidiomyces</taxon>
    </lineage>
</organism>
<dbReference type="EMBL" id="JALBCA010000160">
    <property type="protein sequence ID" value="KAI2381895.1"/>
    <property type="molecule type" value="Genomic_DNA"/>
</dbReference>
<proteinExistence type="predicted"/>
<protein>
    <submittedName>
        <fullName evidence="1">Uncharacterized protein</fullName>
    </submittedName>
</protein>